<evidence type="ECO:0000313" key="11">
    <source>
        <dbReference type="Proteomes" id="UP000271624"/>
    </source>
</evidence>
<keyword evidence="6 8" id="KW-1133">Transmembrane helix</keyword>
<evidence type="ECO:0000259" key="9">
    <source>
        <dbReference type="Pfam" id="PF13231"/>
    </source>
</evidence>
<feature type="transmembrane region" description="Helical" evidence="8">
    <location>
        <begin position="170"/>
        <end position="188"/>
    </location>
</feature>
<dbReference type="InterPro" id="IPR038731">
    <property type="entry name" value="RgtA/B/C-like"/>
</dbReference>
<evidence type="ECO:0000256" key="8">
    <source>
        <dbReference type="SAM" id="Phobius"/>
    </source>
</evidence>
<feature type="transmembrane region" description="Helical" evidence="8">
    <location>
        <begin position="309"/>
        <end position="330"/>
    </location>
</feature>
<keyword evidence="11" id="KW-1185">Reference proteome</keyword>
<evidence type="ECO:0000256" key="7">
    <source>
        <dbReference type="ARBA" id="ARBA00023136"/>
    </source>
</evidence>
<dbReference type="GO" id="GO:0005886">
    <property type="term" value="C:plasma membrane"/>
    <property type="evidence" value="ECO:0007669"/>
    <property type="project" value="UniProtKB-SubCell"/>
</dbReference>
<accession>A0A433VJB4</accession>
<dbReference type="OrthoDB" id="495800at2"/>
<sequence>MKHLRIAPNWLRYFIVVVLLLGVCFRFVNLDGKVFWHDETFTMLRVSGYTASEVKREVFNGRVITSDSLAKFQGVNDDRGLIDTINSLAIEDPQHPPLYYILARLWVAIFGNSVTAIRCLSAVISLLLIPSMYWLCYLLFRVPLGAPYFAVALTLCSPVLFVYSSEAREYILWAVTILLSSGCLLRAIKVEESQDIKYPVFNWGIYALSLALSMYTFLLSGFVAIAHAVYVITTAKFKWTKTVEAFCTAMLVSFLFASPWLIIVVTNLYRFNITTEWTQAPIPVANLFQSWLLQITRIFFDFNWNLDNIFQYLAALFVLGFVSYAVYFLYVRTNIKVWLFVVTLIFIPALPLVIPDLILGGMRSVSERYLIPSYLGIIIAVAYFLCYQVNDGIFSRRQIWCRVTVAILTLGIISIAVNSQADTWWNKVVSYGNPEVARIINQSRSVLISDDAGINYGNVFSLSYLLDSEVRLLLVRENSAPRVANLSSNVYVLNPSSQLQRDIETVYKSRMNRVYSDRFYSLYKLGTNFDPPNPP</sequence>
<comment type="subcellular location">
    <subcellularLocation>
        <location evidence="1">Cell membrane</location>
        <topology evidence="1">Multi-pass membrane protein</topology>
    </subcellularLocation>
</comment>
<keyword evidence="2" id="KW-1003">Cell membrane</keyword>
<keyword evidence="5 8" id="KW-0812">Transmembrane</keyword>
<name>A0A433VJB4_9CYAN</name>
<evidence type="ECO:0000256" key="6">
    <source>
        <dbReference type="ARBA" id="ARBA00022989"/>
    </source>
</evidence>
<dbReference type="Pfam" id="PF13231">
    <property type="entry name" value="PMT_2"/>
    <property type="match status" value="1"/>
</dbReference>
<feature type="transmembrane region" description="Helical" evidence="8">
    <location>
        <begin position="245"/>
        <end position="269"/>
    </location>
</feature>
<organism evidence="10 11">
    <name type="scientific">Dulcicalothrix desertica PCC 7102</name>
    <dbReference type="NCBI Taxonomy" id="232991"/>
    <lineage>
        <taxon>Bacteria</taxon>
        <taxon>Bacillati</taxon>
        <taxon>Cyanobacteriota</taxon>
        <taxon>Cyanophyceae</taxon>
        <taxon>Nostocales</taxon>
        <taxon>Calotrichaceae</taxon>
        <taxon>Dulcicalothrix</taxon>
    </lineage>
</organism>
<proteinExistence type="predicted"/>
<evidence type="ECO:0000256" key="3">
    <source>
        <dbReference type="ARBA" id="ARBA00022676"/>
    </source>
</evidence>
<gene>
    <name evidence="10" type="ORF">DSM106972_034140</name>
</gene>
<keyword evidence="4" id="KW-0808">Transferase</keyword>
<evidence type="ECO:0000256" key="5">
    <source>
        <dbReference type="ARBA" id="ARBA00022692"/>
    </source>
</evidence>
<feature type="transmembrane region" description="Helical" evidence="8">
    <location>
        <begin position="146"/>
        <end position="163"/>
    </location>
</feature>
<dbReference type="GO" id="GO:0016763">
    <property type="term" value="F:pentosyltransferase activity"/>
    <property type="evidence" value="ECO:0007669"/>
    <property type="project" value="TreeGrafter"/>
</dbReference>
<keyword evidence="3" id="KW-0328">Glycosyltransferase</keyword>
<dbReference type="GO" id="GO:0009103">
    <property type="term" value="P:lipopolysaccharide biosynthetic process"/>
    <property type="evidence" value="ECO:0007669"/>
    <property type="project" value="UniProtKB-ARBA"/>
</dbReference>
<evidence type="ECO:0000313" key="10">
    <source>
        <dbReference type="EMBL" id="RUT06208.1"/>
    </source>
</evidence>
<protein>
    <recommendedName>
        <fullName evidence="9">Glycosyltransferase RgtA/B/C/D-like domain-containing protein</fullName>
    </recommendedName>
</protein>
<feature type="transmembrane region" description="Helical" evidence="8">
    <location>
        <begin position="399"/>
        <end position="417"/>
    </location>
</feature>
<dbReference type="EMBL" id="RSCL01000007">
    <property type="protein sequence ID" value="RUT06208.1"/>
    <property type="molecule type" value="Genomic_DNA"/>
</dbReference>
<feature type="transmembrane region" description="Helical" evidence="8">
    <location>
        <begin position="337"/>
        <end position="354"/>
    </location>
</feature>
<evidence type="ECO:0000256" key="2">
    <source>
        <dbReference type="ARBA" id="ARBA00022475"/>
    </source>
</evidence>
<dbReference type="RefSeq" id="WP_127081867.1">
    <property type="nucleotide sequence ID" value="NZ_RSCL01000007.1"/>
</dbReference>
<feature type="transmembrane region" description="Helical" evidence="8">
    <location>
        <begin position="200"/>
        <end position="233"/>
    </location>
</feature>
<evidence type="ECO:0000256" key="4">
    <source>
        <dbReference type="ARBA" id="ARBA00022679"/>
    </source>
</evidence>
<dbReference type="AlphaFoldDB" id="A0A433VJB4"/>
<dbReference type="Proteomes" id="UP000271624">
    <property type="component" value="Unassembled WGS sequence"/>
</dbReference>
<evidence type="ECO:0000256" key="1">
    <source>
        <dbReference type="ARBA" id="ARBA00004651"/>
    </source>
</evidence>
<reference evidence="10" key="1">
    <citation type="submission" date="2018-12" db="EMBL/GenBank/DDBJ databases">
        <authorList>
            <person name="Will S."/>
            <person name="Neumann-Schaal M."/>
            <person name="Henke P."/>
        </authorList>
    </citation>
    <scope>NUCLEOTIDE SEQUENCE</scope>
    <source>
        <strain evidence="10">PCC 7102</strain>
    </source>
</reference>
<dbReference type="InterPro" id="IPR050297">
    <property type="entry name" value="LipidA_mod_glycosyltrf_83"/>
</dbReference>
<reference evidence="10" key="2">
    <citation type="journal article" date="2019" name="Genome Biol. Evol.">
        <title>Day and night: Metabolic profiles and evolutionary relationships of six axenic non-marine cyanobacteria.</title>
        <authorList>
            <person name="Will S.E."/>
            <person name="Henke P."/>
            <person name="Boedeker C."/>
            <person name="Huang S."/>
            <person name="Brinkmann H."/>
            <person name="Rohde M."/>
            <person name="Jarek M."/>
            <person name="Friedl T."/>
            <person name="Seufert S."/>
            <person name="Schumacher M."/>
            <person name="Overmann J."/>
            <person name="Neumann-Schaal M."/>
            <person name="Petersen J."/>
        </authorList>
    </citation>
    <scope>NUCLEOTIDE SEQUENCE [LARGE SCALE GENOMIC DNA]</scope>
    <source>
        <strain evidence="10">PCC 7102</strain>
    </source>
</reference>
<feature type="domain" description="Glycosyltransferase RgtA/B/C/D-like" evidence="9">
    <location>
        <begin position="94"/>
        <end position="262"/>
    </location>
</feature>
<keyword evidence="7 8" id="KW-0472">Membrane</keyword>
<feature type="transmembrane region" description="Helical" evidence="8">
    <location>
        <begin position="369"/>
        <end position="387"/>
    </location>
</feature>
<feature type="transmembrane region" description="Helical" evidence="8">
    <location>
        <begin position="10"/>
        <end position="28"/>
    </location>
</feature>
<dbReference type="PANTHER" id="PTHR33908:SF11">
    <property type="entry name" value="MEMBRANE PROTEIN"/>
    <property type="match status" value="1"/>
</dbReference>
<dbReference type="PANTHER" id="PTHR33908">
    <property type="entry name" value="MANNOSYLTRANSFERASE YKCB-RELATED"/>
    <property type="match status" value="1"/>
</dbReference>
<comment type="caution">
    <text evidence="10">The sequence shown here is derived from an EMBL/GenBank/DDBJ whole genome shotgun (WGS) entry which is preliminary data.</text>
</comment>